<name>A0ABM8WKI0_9BURK</name>
<sequence length="138" mass="15332">MQVQPYLFFSGRCEEAMAFYGEALGAQVTYKMRFNEAPDQEGSAAMPQEWGEKIMHANVTMGENEVMMSDGMPGMPAQTFTGFSMSVTAKTLAEAQQRFDALSVGGQPMMPLQKTFWTEGFGMVQDKFGVPWMVNVVE</sequence>
<keyword evidence="3" id="KW-1185">Reference proteome</keyword>
<proteinExistence type="predicted"/>
<dbReference type="NCBIfam" id="NF007537">
    <property type="entry name" value="PRK10148.1"/>
    <property type="match status" value="1"/>
</dbReference>
<dbReference type="RefSeq" id="WP_224039886.1">
    <property type="nucleotide sequence ID" value="NZ_CAJZAH010000001.1"/>
</dbReference>
<protein>
    <recommendedName>
        <fullName evidence="1">Glyoxalase/fosfomycin resistance/dioxygenase domain-containing protein</fullName>
    </recommendedName>
</protein>
<dbReference type="Pfam" id="PF00903">
    <property type="entry name" value="Glyoxalase"/>
    <property type="match status" value="1"/>
</dbReference>
<accession>A0ABM8WKI0</accession>
<dbReference type="InterPro" id="IPR004360">
    <property type="entry name" value="Glyas_Fos-R_dOase_dom"/>
</dbReference>
<feature type="domain" description="Glyoxalase/fosfomycin resistance/dioxygenase" evidence="1">
    <location>
        <begin position="6"/>
        <end position="134"/>
    </location>
</feature>
<gene>
    <name evidence="2" type="ORF">LMG21510_00873</name>
</gene>
<dbReference type="EMBL" id="CAJZAH010000001">
    <property type="protein sequence ID" value="CAG9167841.1"/>
    <property type="molecule type" value="Genomic_DNA"/>
</dbReference>
<dbReference type="PANTHER" id="PTHR33990">
    <property type="entry name" value="PROTEIN YJDN-RELATED"/>
    <property type="match status" value="1"/>
</dbReference>
<evidence type="ECO:0000313" key="3">
    <source>
        <dbReference type="Proteomes" id="UP000721236"/>
    </source>
</evidence>
<organism evidence="2 3">
    <name type="scientific">Cupriavidus respiraculi</name>
    <dbReference type="NCBI Taxonomy" id="195930"/>
    <lineage>
        <taxon>Bacteria</taxon>
        <taxon>Pseudomonadati</taxon>
        <taxon>Pseudomonadota</taxon>
        <taxon>Betaproteobacteria</taxon>
        <taxon>Burkholderiales</taxon>
        <taxon>Burkholderiaceae</taxon>
        <taxon>Cupriavidus</taxon>
    </lineage>
</organism>
<dbReference type="PANTHER" id="PTHR33990:SF1">
    <property type="entry name" value="PROTEIN YJDN"/>
    <property type="match status" value="1"/>
</dbReference>
<dbReference type="InterPro" id="IPR028973">
    <property type="entry name" value="PhnB-like"/>
</dbReference>
<dbReference type="Gene3D" id="3.10.180.10">
    <property type="entry name" value="2,3-Dihydroxybiphenyl 1,2-Dioxygenase, domain 1"/>
    <property type="match status" value="1"/>
</dbReference>
<evidence type="ECO:0000313" key="2">
    <source>
        <dbReference type="EMBL" id="CAG9167841.1"/>
    </source>
</evidence>
<dbReference type="InterPro" id="IPR029068">
    <property type="entry name" value="Glyas_Bleomycin-R_OHBP_Dase"/>
</dbReference>
<dbReference type="CDD" id="cd06588">
    <property type="entry name" value="PhnB_like"/>
    <property type="match status" value="1"/>
</dbReference>
<reference evidence="2 3" key="1">
    <citation type="submission" date="2021-08" db="EMBL/GenBank/DDBJ databases">
        <authorList>
            <person name="Peeters C."/>
        </authorList>
    </citation>
    <scope>NUCLEOTIDE SEQUENCE [LARGE SCALE GENOMIC DNA]</scope>
    <source>
        <strain evidence="2 3">LMG 21510</strain>
    </source>
</reference>
<comment type="caution">
    <text evidence="2">The sequence shown here is derived from an EMBL/GenBank/DDBJ whole genome shotgun (WGS) entry which is preliminary data.</text>
</comment>
<dbReference type="SUPFAM" id="SSF54593">
    <property type="entry name" value="Glyoxalase/Bleomycin resistance protein/Dihydroxybiphenyl dioxygenase"/>
    <property type="match status" value="1"/>
</dbReference>
<dbReference type="Proteomes" id="UP000721236">
    <property type="component" value="Unassembled WGS sequence"/>
</dbReference>
<evidence type="ECO:0000259" key="1">
    <source>
        <dbReference type="Pfam" id="PF00903"/>
    </source>
</evidence>